<evidence type="ECO:0000313" key="1">
    <source>
        <dbReference type="EMBL" id="QOV90251.1"/>
    </source>
</evidence>
<protein>
    <submittedName>
        <fullName evidence="1">Uncharacterized protein</fullName>
    </submittedName>
</protein>
<dbReference type="Proteomes" id="UP000593765">
    <property type="component" value="Chromosome"/>
</dbReference>
<gene>
    <name evidence="1" type="ORF">IPV69_02430</name>
</gene>
<proteinExistence type="predicted"/>
<keyword evidence="2" id="KW-1185">Reference proteome</keyword>
<reference evidence="1 2" key="1">
    <citation type="submission" date="2020-10" db="EMBL/GenBank/DDBJ databases">
        <title>Wide distribution of Phycisphaera-like planctomycetes from WD2101 soil group in peatlands and genome analysis of the first cultivated representative.</title>
        <authorList>
            <person name="Dedysh S.N."/>
            <person name="Beletsky A.V."/>
            <person name="Ivanova A."/>
            <person name="Kulichevskaya I.S."/>
            <person name="Suzina N.E."/>
            <person name="Philippov D.A."/>
            <person name="Rakitin A.L."/>
            <person name="Mardanov A.V."/>
            <person name="Ravin N.V."/>
        </authorList>
    </citation>
    <scope>NUCLEOTIDE SEQUENCE [LARGE SCALE GENOMIC DNA]</scope>
    <source>
        <strain evidence="1 2">M1803</strain>
    </source>
</reference>
<dbReference type="KEGG" id="hbs:IPV69_02430"/>
<dbReference type="RefSeq" id="WP_206293327.1">
    <property type="nucleotide sequence ID" value="NZ_CP063458.1"/>
</dbReference>
<dbReference type="EMBL" id="CP063458">
    <property type="protein sequence ID" value="QOV90251.1"/>
    <property type="molecule type" value="Genomic_DNA"/>
</dbReference>
<dbReference type="AlphaFoldDB" id="A0A7M2WZG8"/>
<accession>A0A7M2WZG8</accession>
<name>A0A7M2WZG8_9BACT</name>
<evidence type="ECO:0000313" key="2">
    <source>
        <dbReference type="Proteomes" id="UP000593765"/>
    </source>
</evidence>
<organism evidence="1 2">
    <name type="scientific">Humisphaera borealis</name>
    <dbReference type="NCBI Taxonomy" id="2807512"/>
    <lineage>
        <taxon>Bacteria</taxon>
        <taxon>Pseudomonadati</taxon>
        <taxon>Planctomycetota</taxon>
        <taxon>Phycisphaerae</taxon>
        <taxon>Tepidisphaerales</taxon>
        <taxon>Tepidisphaeraceae</taxon>
        <taxon>Humisphaera</taxon>
    </lineage>
</organism>
<sequence>MNRSGLFVVALMLLVIGALSMKVVSQDAAPATPAAGPATLPADAISALTPLRGIDVAVRNTGEANFTEKTKRVPVEAFRDEDFGTLTYISGNGSIAALPQPANFELRQLPFDRFYETVRFSPIAGVAWRLNLRTAKWQLIEEAGPLLPGTYDIDMFHVSDSTMVVMRIDKLTGRTWTMVSAEGKPDKWNEIAEPDAPKADAAK</sequence>